<evidence type="ECO:0008006" key="4">
    <source>
        <dbReference type="Google" id="ProtNLM"/>
    </source>
</evidence>
<organism evidence="2 3">
    <name type="scientific">Candidatus Scalindua brodae</name>
    <dbReference type="NCBI Taxonomy" id="237368"/>
    <lineage>
        <taxon>Bacteria</taxon>
        <taxon>Pseudomonadati</taxon>
        <taxon>Planctomycetota</taxon>
        <taxon>Candidatus Brocadiia</taxon>
        <taxon>Candidatus Brocadiales</taxon>
        <taxon>Candidatus Scalinduaceae</taxon>
        <taxon>Candidatus Scalindua</taxon>
    </lineage>
</organism>
<gene>
    <name evidence="2" type="ORF">SCABRO_01427</name>
</gene>
<reference evidence="2 3" key="1">
    <citation type="submission" date="2014-10" db="EMBL/GenBank/DDBJ databases">
        <title>Draft genome of anammox bacterium scalindua brodae, obtained using differential coverage binning of sequence data from two enrichment reactors.</title>
        <authorList>
            <person name="Speth D.R."/>
            <person name="Russ L."/>
            <person name="Kartal B."/>
            <person name="Op den Camp H.J."/>
            <person name="Dutilh B.E."/>
            <person name="Jetten M.S."/>
        </authorList>
    </citation>
    <scope>NUCLEOTIDE SEQUENCE [LARGE SCALE GENOMIC DNA]</scope>
    <source>
        <strain evidence="2">RU1</strain>
    </source>
</reference>
<keyword evidence="1" id="KW-0732">Signal</keyword>
<name>A0A0B0EJQ9_9BACT</name>
<dbReference type="eggNOG" id="ENOG5033YW0">
    <property type="taxonomic scope" value="Bacteria"/>
</dbReference>
<dbReference type="EMBL" id="JRYO01000089">
    <property type="protein sequence ID" value="KHE92819.1"/>
    <property type="molecule type" value="Genomic_DNA"/>
</dbReference>
<dbReference type="Proteomes" id="UP000030652">
    <property type="component" value="Unassembled WGS sequence"/>
</dbReference>
<feature type="chain" id="PRO_5002074483" description="DUF4424 domain-containing protein" evidence="1">
    <location>
        <begin position="24"/>
        <end position="196"/>
    </location>
</feature>
<comment type="caution">
    <text evidence="2">The sequence shown here is derived from an EMBL/GenBank/DDBJ whole genome shotgun (WGS) entry which is preliminary data.</text>
</comment>
<evidence type="ECO:0000256" key="1">
    <source>
        <dbReference type="SAM" id="SignalP"/>
    </source>
</evidence>
<accession>A0A0B0EJQ9</accession>
<protein>
    <recommendedName>
        <fullName evidence="4">DUF4424 domain-containing protein</fullName>
    </recommendedName>
</protein>
<evidence type="ECO:0000313" key="3">
    <source>
        <dbReference type="Proteomes" id="UP000030652"/>
    </source>
</evidence>
<evidence type="ECO:0000313" key="2">
    <source>
        <dbReference type="EMBL" id="KHE92819.1"/>
    </source>
</evidence>
<feature type="signal peptide" evidence="1">
    <location>
        <begin position="1"/>
        <end position="23"/>
    </location>
</feature>
<sequence length="196" mass="22921">MKKLKYLCLFLFLNFAISFPVTSEASQVDFGWSAPEYFLNNEGSEDERKYLIWVFSIKNTIDTEITIPVATMLSTDTDNYYAAKYIPEIAEKVSENGEKYLSSDKMKGEYGPGVTRKGIAIFEDIDPYAQKLNIFMTGLSHFFFWRWRLSDYSYKITYKRSGSKWILEEHGFSKDNSHRNHVDKFKGAQPDINYWP</sequence>
<dbReference type="AlphaFoldDB" id="A0A0B0EJQ9"/>
<proteinExistence type="predicted"/>